<sequence length="310" mass="33371">MCYQQIFQPHRHGLADVWKLVEGLDWDLMVDDSTSNALGQAGQAQQVRLEAAVGLSQSVLVLAVAVNAESELATGHSLENVDSALVIVLVHQKVSSKLGKACSTSGDVCNAGNLQTGQLRDLKCELASHAVCAPNREPFAWLWSLRLSNAAKDLISDVFGHVAGIELLGQAEEVRSSRAIPQVREVETKADAESDGGCNIGHAQCGTFLDADALWYPGDIVVCCDDVLLICCLPDIAVVGRWTKHHITLLNATAVPWGSHHDTGKVSAVDPRVAGLTEAVVRTLPVDWVESNGEHLDQDLAITFQVWDLF</sequence>
<dbReference type="EMBL" id="LFZO01000031">
    <property type="protein sequence ID" value="KXT16698.1"/>
    <property type="molecule type" value="Genomic_DNA"/>
</dbReference>
<dbReference type="OrthoDB" id="10042665at2759"/>
<dbReference type="AlphaFoldDB" id="A0A139IPG9"/>
<protein>
    <submittedName>
        <fullName evidence="1">Uncharacterized protein</fullName>
    </submittedName>
</protein>
<gene>
    <name evidence="1" type="ORF">AC579_5228</name>
</gene>
<organism evidence="1 2">
    <name type="scientific">Pseudocercospora musae</name>
    <dbReference type="NCBI Taxonomy" id="113226"/>
    <lineage>
        <taxon>Eukaryota</taxon>
        <taxon>Fungi</taxon>
        <taxon>Dikarya</taxon>
        <taxon>Ascomycota</taxon>
        <taxon>Pezizomycotina</taxon>
        <taxon>Dothideomycetes</taxon>
        <taxon>Dothideomycetidae</taxon>
        <taxon>Mycosphaerellales</taxon>
        <taxon>Mycosphaerellaceae</taxon>
        <taxon>Pseudocercospora</taxon>
    </lineage>
</organism>
<reference evidence="1 2" key="1">
    <citation type="submission" date="2015-07" db="EMBL/GenBank/DDBJ databases">
        <title>Comparative genomics of the Sigatoka disease complex on banana suggests a link between parallel evolutionary changes in Pseudocercospora fijiensis and Pseudocercospora eumusae and increased virulence on the banana host.</title>
        <authorList>
            <person name="Chang T.-C."/>
            <person name="Salvucci A."/>
            <person name="Crous P.W."/>
            <person name="Stergiopoulos I."/>
        </authorList>
    </citation>
    <scope>NUCLEOTIDE SEQUENCE [LARGE SCALE GENOMIC DNA]</scope>
    <source>
        <strain evidence="1 2">CBS 116634</strain>
    </source>
</reference>
<dbReference type="Proteomes" id="UP000073492">
    <property type="component" value="Unassembled WGS sequence"/>
</dbReference>
<evidence type="ECO:0000313" key="2">
    <source>
        <dbReference type="Proteomes" id="UP000073492"/>
    </source>
</evidence>
<name>A0A139IPG9_9PEZI</name>
<comment type="caution">
    <text evidence="1">The sequence shown here is derived from an EMBL/GenBank/DDBJ whole genome shotgun (WGS) entry which is preliminary data.</text>
</comment>
<proteinExistence type="predicted"/>
<evidence type="ECO:0000313" key="1">
    <source>
        <dbReference type="EMBL" id="KXT16698.1"/>
    </source>
</evidence>
<keyword evidence="2" id="KW-1185">Reference proteome</keyword>
<accession>A0A139IPG9</accession>